<evidence type="ECO:0000313" key="2">
    <source>
        <dbReference type="Proteomes" id="UP000006546"/>
    </source>
</evidence>
<dbReference type="EMBL" id="CP002696">
    <property type="protein sequence ID" value="AEE16496.1"/>
    <property type="molecule type" value="Genomic_DNA"/>
</dbReference>
<protein>
    <submittedName>
        <fullName evidence="1">Uncharacterized protein</fullName>
    </submittedName>
</protein>
<dbReference type="KEGG" id="tbe:Trebr_1064"/>
<accession>F4LKC2</accession>
<dbReference type="RefSeq" id="WP_013758205.1">
    <property type="nucleotide sequence ID" value="NC_015500.1"/>
</dbReference>
<dbReference type="STRING" id="906968.Trebr_1064"/>
<proteinExistence type="predicted"/>
<reference evidence="2" key="1">
    <citation type="submission" date="2011-04" db="EMBL/GenBank/DDBJ databases">
        <title>The complete genome of Treponema brennaborense DSM 12168.</title>
        <authorList>
            <person name="Lucas S."/>
            <person name="Han J."/>
            <person name="Lapidus A."/>
            <person name="Bruce D."/>
            <person name="Goodwin L."/>
            <person name="Pitluck S."/>
            <person name="Peters L."/>
            <person name="Kyrpides N."/>
            <person name="Mavromatis K."/>
            <person name="Ivanova N."/>
            <person name="Mikhailova N."/>
            <person name="Pagani I."/>
            <person name="Teshima H."/>
            <person name="Detter J.C."/>
            <person name="Tapia R."/>
            <person name="Han C."/>
            <person name="Land M."/>
            <person name="Hauser L."/>
            <person name="Markowitz V."/>
            <person name="Cheng J.-F."/>
            <person name="Hugenholtz P."/>
            <person name="Woyke T."/>
            <person name="Wu D."/>
            <person name="Gronow S."/>
            <person name="Wellnitz S."/>
            <person name="Brambilla E."/>
            <person name="Klenk H.-P."/>
            <person name="Eisen J.A."/>
        </authorList>
    </citation>
    <scope>NUCLEOTIDE SEQUENCE [LARGE SCALE GENOMIC DNA]</scope>
    <source>
        <strain evidence="2">DSM 12168 / CIP 105900 / DD5/3</strain>
    </source>
</reference>
<evidence type="ECO:0000313" key="1">
    <source>
        <dbReference type="EMBL" id="AEE16496.1"/>
    </source>
</evidence>
<keyword evidence="2" id="KW-1185">Reference proteome</keyword>
<name>F4LKC2_TREBD</name>
<dbReference type="AlphaFoldDB" id="F4LKC2"/>
<organism evidence="1 2">
    <name type="scientific">Treponema brennaborense (strain DSM 12168 / CIP 105900 / DD5/3)</name>
    <dbReference type="NCBI Taxonomy" id="906968"/>
    <lineage>
        <taxon>Bacteria</taxon>
        <taxon>Pseudomonadati</taxon>
        <taxon>Spirochaetota</taxon>
        <taxon>Spirochaetia</taxon>
        <taxon>Spirochaetales</taxon>
        <taxon>Treponemataceae</taxon>
        <taxon>Treponema</taxon>
    </lineage>
</organism>
<gene>
    <name evidence="1" type="ordered locus">Trebr_1064</name>
</gene>
<dbReference type="HOGENOM" id="CLU_1377586_0_0_12"/>
<sequence>MKMFLEEGLYQVYYVFGSPASLETSFRPVSKLGKQGRVAELRRQKIAKENHEFRLQMHKDEVIAQQGEPDTIEYSTYYPSGKDEYNIVQTVYDSGIEFTYRKGFPEIIGIRITTQNYWISADKLSPHNSTVEDVFNCYGTMPYRTSIERNNDNFELHLTYQNDAKLSAYLKKTICRISTLVCVFTEERLYAPSISPPA</sequence>
<dbReference type="Proteomes" id="UP000006546">
    <property type="component" value="Chromosome"/>
</dbReference>